<keyword evidence="3" id="KW-1185">Reference proteome</keyword>
<reference evidence="2 3" key="1">
    <citation type="submission" date="2020-08" db="EMBL/GenBank/DDBJ databases">
        <title>Genomic Encyclopedia of Type Strains, Phase IV (KMG-IV): sequencing the most valuable type-strain genomes for metagenomic binning, comparative biology and taxonomic classification.</title>
        <authorList>
            <person name="Goeker M."/>
        </authorList>
    </citation>
    <scope>NUCLEOTIDE SEQUENCE [LARGE SCALE GENOMIC DNA]</scope>
    <source>
        <strain evidence="2 3">DSM 101730</strain>
    </source>
</reference>
<comment type="caution">
    <text evidence="2">The sequence shown here is derived from an EMBL/GenBank/DDBJ whole genome shotgun (WGS) entry which is preliminary data.</text>
</comment>
<name>A0A840STM8_9RHOB</name>
<dbReference type="InterPro" id="IPR027705">
    <property type="entry name" value="Flotillin_fam"/>
</dbReference>
<dbReference type="EMBL" id="JACHFM010000003">
    <property type="protein sequence ID" value="MBB5223186.1"/>
    <property type="molecule type" value="Genomic_DNA"/>
</dbReference>
<dbReference type="Pfam" id="PF15975">
    <property type="entry name" value="Flot"/>
    <property type="match status" value="1"/>
</dbReference>
<dbReference type="Proteomes" id="UP000549457">
    <property type="component" value="Unassembled WGS sequence"/>
</dbReference>
<proteinExistence type="predicted"/>
<dbReference type="RefSeq" id="WP_343063340.1">
    <property type="nucleotide sequence ID" value="NZ_JACHFM010000003.1"/>
</dbReference>
<gene>
    <name evidence="2" type="ORF">HNP73_003133</name>
</gene>
<dbReference type="AlphaFoldDB" id="A0A840STM8"/>
<sequence>MLAEESVATNRKVAEAERQKRIAILAAEEEAEKEATRVRVEAKAEREAAADRSASIRAIAEAEAAQITIRAEATRTEKLAEAEGQTALIAAENALSPEIIELKLAIARLEALPKIIAEMVKPAEKIESIRINQVTGLGAGQGAGPLGAGTGAQGGLVDQAVGAIGAMALQHPVLKAIGESAGLTLGEGLNGILDRELGNTPASAGAQVIELPQADQTA</sequence>
<evidence type="ECO:0000313" key="2">
    <source>
        <dbReference type="EMBL" id="MBB5223186.1"/>
    </source>
</evidence>
<dbReference type="PANTHER" id="PTHR13806">
    <property type="entry name" value="FLOTILLIN-RELATED"/>
    <property type="match status" value="1"/>
</dbReference>
<feature type="domain" description="Flotillin C-terminal" evidence="1">
    <location>
        <begin position="60"/>
        <end position="183"/>
    </location>
</feature>
<evidence type="ECO:0000313" key="3">
    <source>
        <dbReference type="Proteomes" id="UP000549457"/>
    </source>
</evidence>
<organism evidence="2 3">
    <name type="scientific">Amaricoccus macauensis</name>
    <dbReference type="NCBI Taxonomy" id="57001"/>
    <lineage>
        <taxon>Bacteria</taxon>
        <taxon>Pseudomonadati</taxon>
        <taxon>Pseudomonadota</taxon>
        <taxon>Alphaproteobacteria</taxon>
        <taxon>Rhodobacterales</taxon>
        <taxon>Paracoccaceae</taxon>
        <taxon>Amaricoccus</taxon>
    </lineage>
</organism>
<dbReference type="InterPro" id="IPR031905">
    <property type="entry name" value="Flotillin_C"/>
</dbReference>
<dbReference type="GO" id="GO:0005886">
    <property type="term" value="C:plasma membrane"/>
    <property type="evidence" value="ECO:0007669"/>
    <property type="project" value="TreeGrafter"/>
</dbReference>
<protein>
    <submittedName>
        <fullName evidence="2">Putative membrane protein YqiK</fullName>
    </submittedName>
</protein>
<evidence type="ECO:0000259" key="1">
    <source>
        <dbReference type="Pfam" id="PF15975"/>
    </source>
</evidence>
<dbReference type="PANTHER" id="PTHR13806:SF31">
    <property type="entry name" value="FLOTILLIN-LIKE PROTEIN 1-RELATED"/>
    <property type="match status" value="1"/>
</dbReference>
<accession>A0A840STM8</accession>